<evidence type="ECO:0000313" key="2">
    <source>
        <dbReference type="EMBL" id="EEN51912.1"/>
    </source>
</evidence>
<dbReference type="EMBL" id="GG666585">
    <property type="protein sequence ID" value="EEN51912.1"/>
    <property type="molecule type" value="Genomic_DNA"/>
</dbReference>
<dbReference type="InParanoid" id="C3Z677"/>
<sequence length="1046" mass="119110">MTSSQLLYFLQDAEAHRALLNDPRPQTLGHDMVDLANINAENDMPDNDQGEAGRHHANCNSTVTGRNSVVTQWFQSATKRLKQGFVYTWSAFWPHLSFLWSFFYTILQLHCLWITASNGNNVTPIPTVPVPTNASWSEVYDGNSQYINGSTINDTTDDTWWWSHCHQPHKVQKVIAYSLIGCVFNLMPSILIIRWHRQVKFHDLLKKNINQAVAYDKRYLLALYVILWASTSLLNFSLKCVSCEQLFSLRWVIRFFSDNHLYDVPHVVCALSSLLFYAIIRIPQFICCCYVIDITNALVSLASETKDLSDAIITHREEQPDHVLKSISDSIDDKSWSRHPGIGEELEFFINLTMFVGATVGFSFSNIYVSSQLTTFMEWGHHVSELMQLTALGMTPFLFVAAGLNKLREAHKGFVCEARRAQVGALAKSEEMRDASGGEKWDVIIDVMKERVGSIVNTEKELLWTALATTSVILWHLLGNLNRFDDAPDTIIEDERFAVTYFIGLTLFLMIIITVGVMFPSKMVPKSYGTSEEAYQQDSKGAAQQVIDFEGADQQEGGSGALDTLFKVVTSACKTLWIAFWPFMGVWWLTFSSAVQVKCLWDESGNVNATRVEELYTGNPQHTHISRAYYNWRWSHCHQPHKVQKALAYSLVVGLYKFAPGILIVRWCYQINLPDLLRGKINQDVVYDKRYLLALYVILWACSVLLNFSIKCASCEQLFTLRWNIRYFLDKPPDMSHVACALPSLPFYAMLYFPSFFCCWYVIELTNALVSLASDTEALARDSMTMSDDLEQPAADRVLIDVFDRIKENSWSRHSGLGKEVEFFTKITMFVGAIVGFSFSNIYVSSKLSNFMEWAHHVTQLLYLAVTCMAPFFYIAAGVKRLHEAHEIFVCNARRAQMGKLCNSGENTNTLEWEKWSAIIDTMQGRVASIVNTEKELCVTAFATMGVIFWHLLGHLNEFNDAPNDAIENERFALTYIVSLTLVLVILTVFAVTFGSDMIPKCVKVGNRHGHVRVILCSFLVAAVTLLIVYIPWWLQFKKRCIEFKY</sequence>
<feature type="transmembrane region" description="Helical" evidence="1">
    <location>
        <begin position="348"/>
        <end position="366"/>
    </location>
</feature>
<protein>
    <recommendedName>
        <fullName evidence="3">Transmembrane protein</fullName>
    </recommendedName>
</protein>
<feature type="transmembrane region" description="Helical" evidence="1">
    <location>
        <begin position="576"/>
        <end position="595"/>
    </location>
</feature>
<feature type="transmembrane region" description="Helical" evidence="1">
    <location>
        <begin position="936"/>
        <end position="953"/>
    </location>
</feature>
<feature type="transmembrane region" description="Helical" evidence="1">
    <location>
        <begin position="973"/>
        <end position="994"/>
    </location>
</feature>
<keyword evidence="1" id="KW-0472">Membrane</keyword>
<feature type="transmembrane region" description="Helical" evidence="1">
    <location>
        <begin position="461"/>
        <end position="478"/>
    </location>
</feature>
<feature type="transmembrane region" description="Helical" evidence="1">
    <location>
        <begin position="860"/>
        <end position="879"/>
    </location>
</feature>
<reference evidence="2" key="1">
    <citation type="journal article" date="2008" name="Nature">
        <title>The amphioxus genome and the evolution of the chordate karyotype.</title>
        <authorList>
            <consortium name="US DOE Joint Genome Institute (JGI-PGF)"/>
            <person name="Putnam N.H."/>
            <person name="Butts T."/>
            <person name="Ferrier D.E.K."/>
            <person name="Furlong R.F."/>
            <person name="Hellsten U."/>
            <person name="Kawashima T."/>
            <person name="Robinson-Rechavi M."/>
            <person name="Shoguchi E."/>
            <person name="Terry A."/>
            <person name="Yu J.-K."/>
            <person name="Benito-Gutierrez E.L."/>
            <person name="Dubchak I."/>
            <person name="Garcia-Fernandez J."/>
            <person name="Gibson-Brown J.J."/>
            <person name="Grigoriev I.V."/>
            <person name="Horton A.C."/>
            <person name="de Jong P.J."/>
            <person name="Jurka J."/>
            <person name="Kapitonov V.V."/>
            <person name="Kohara Y."/>
            <person name="Kuroki Y."/>
            <person name="Lindquist E."/>
            <person name="Lucas S."/>
            <person name="Osoegawa K."/>
            <person name="Pennacchio L.A."/>
            <person name="Salamov A.A."/>
            <person name="Satou Y."/>
            <person name="Sauka-Spengler T."/>
            <person name="Schmutz J."/>
            <person name="Shin-I T."/>
            <person name="Toyoda A."/>
            <person name="Bronner-Fraser M."/>
            <person name="Fujiyama A."/>
            <person name="Holland L.Z."/>
            <person name="Holland P.W.H."/>
            <person name="Satoh N."/>
            <person name="Rokhsar D.S."/>
        </authorList>
    </citation>
    <scope>NUCLEOTIDE SEQUENCE [LARGE SCALE GENOMIC DNA]</scope>
    <source>
        <strain evidence="2">S238N-H82</strain>
        <tissue evidence="2">Testes</tissue>
    </source>
</reference>
<feature type="transmembrane region" description="Helical" evidence="1">
    <location>
        <begin position="174"/>
        <end position="197"/>
    </location>
</feature>
<feature type="transmembrane region" description="Helical" evidence="1">
    <location>
        <begin position="386"/>
        <end position="404"/>
    </location>
</feature>
<accession>C3Z677</accession>
<evidence type="ECO:0000256" key="1">
    <source>
        <dbReference type="SAM" id="Phobius"/>
    </source>
</evidence>
<feature type="transmembrane region" description="Helical" evidence="1">
    <location>
        <begin position="690"/>
        <end position="710"/>
    </location>
</feature>
<proteinExistence type="predicted"/>
<feature type="transmembrane region" description="Helical" evidence="1">
    <location>
        <begin position="218"/>
        <end position="238"/>
    </location>
</feature>
<feature type="transmembrane region" description="Helical" evidence="1">
    <location>
        <begin position="646"/>
        <end position="669"/>
    </location>
</feature>
<keyword evidence="1" id="KW-0812">Transmembrane</keyword>
<feature type="transmembrane region" description="Helical" evidence="1">
    <location>
        <begin position="745"/>
        <end position="763"/>
    </location>
</feature>
<evidence type="ECO:0008006" key="3">
    <source>
        <dbReference type="Google" id="ProtNLM"/>
    </source>
</evidence>
<dbReference type="AlphaFoldDB" id="C3Z677"/>
<organism>
    <name type="scientific">Branchiostoma floridae</name>
    <name type="common">Florida lancelet</name>
    <name type="synonym">Amphioxus</name>
    <dbReference type="NCBI Taxonomy" id="7739"/>
    <lineage>
        <taxon>Eukaryota</taxon>
        <taxon>Metazoa</taxon>
        <taxon>Chordata</taxon>
        <taxon>Cephalochordata</taxon>
        <taxon>Leptocardii</taxon>
        <taxon>Amphioxiformes</taxon>
        <taxon>Branchiostomatidae</taxon>
        <taxon>Branchiostoma</taxon>
    </lineage>
</organism>
<name>C3Z677_BRAFL</name>
<feature type="transmembrane region" description="Helical" evidence="1">
    <location>
        <begin position="264"/>
        <end position="280"/>
    </location>
</feature>
<gene>
    <name evidence="2" type="ORF">BRAFLDRAFT_98565</name>
</gene>
<keyword evidence="1" id="KW-1133">Transmembrane helix</keyword>
<feature type="transmembrane region" description="Helical" evidence="1">
    <location>
        <begin position="498"/>
        <end position="519"/>
    </location>
</feature>
<feature type="transmembrane region" description="Helical" evidence="1">
    <location>
        <begin position="1014"/>
        <end position="1035"/>
    </location>
</feature>
<feature type="transmembrane region" description="Helical" evidence="1">
    <location>
        <begin position="823"/>
        <end position="840"/>
    </location>
</feature>